<protein>
    <recommendedName>
        <fullName evidence="11">Cytochrome P450</fullName>
    </recommendedName>
</protein>
<dbReference type="InterPro" id="IPR017972">
    <property type="entry name" value="Cyt_P450_CS"/>
</dbReference>
<keyword evidence="2 7" id="KW-0349">Heme</keyword>
<evidence type="ECO:0000256" key="1">
    <source>
        <dbReference type="ARBA" id="ARBA00004167"/>
    </source>
</evidence>
<dbReference type="InterPro" id="IPR050651">
    <property type="entry name" value="Plant_Cytochrome_P450_Monoox"/>
</dbReference>
<evidence type="ECO:0000256" key="3">
    <source>
        <dbReference type="ARBA" id="ARBA00022723"/>
    </source>
</evidence>
<keyword evidence="4 8" id="KW-0560">Oxidoreductase</keyword>
<evidence type="ECO:0000313" key="9">
    <source>
        <dbReference type="EMBL" id="KAL3848929.1"/>
    </source>
</evidence>
<evidence type="ECO:0000256" key="6">
    <source>
        <dbReference type="ARBA" id="ARBA00023033"/>
    </source>
</evidence>
<evidence type="ECO:0008006" key="11">
    <source>
        <dbReference type="Google" id="ProtNLM"/>
    </source>
</evidence>
<dbReference type="GO" id="GO:0004497">
    <property type="term" value="F:monooxygenase activity"/>
    <property type="evidence" value="ECO:0007669"/>
    <property type="project" value="UniProtKB-KW"/>
</dbReference>
<dbReference type="PRINTS" id="PR00463">
    <property type="entry name" value="EP450I"/>
</dbReference>
<dbReference type="PRINTS" id="PR00385">
    <property type="entry name" value="P450"/>
</dbReference>
<dbReference type="SUPFAM" id="SSF48264">
    <property type="entry name" value="Cytochrome P450"/>
    <property type="match status" value="1"/>
</dbReference>
<dbReference type="EMBL" id="JBJXBP010000001">
    <property type="protein sequence ID" value="KAL3848929.1"/>
    <property type="molecule type" value="Genomic_DNA"/>
</dbReference>
<evidence type="ECO:0000256" key="5">
    <source>
        <dbReference type="ARBA" id="ARBA00023004"/>
    </source>
</evidence>
<evidence type="ECO:0000313" key="10">
    <source>
        <dbReference type="Proteomes" id="UP001634393"/>
    </source>
</evidence>
<evidence type="ECO:0000256" key="8">
    <source>
        <dbReference type="RuleBase" id="RU000461"/>
    </source>
</evidence>
<dbReference type="GO" id="GO:0016020">
    <property type="term" value="C:membrane"/>
    <property type="evidence" value="ECO:0007669"/>
    <property type="project" value="UniProtKB-SubCell"/>
</dbReference>
<dbReference type="PANTHER" id="PTHR47947:SF24">
    <property type="entry name" value="ISOFLAVONE 2'-HYDROXYLASE-LIKE"/>
    <property type="match status" value="1"/>
</dbReference>
<dbReference type="GO" id="GO:0046872">
    <property type="term" value="F:metal ion binding"/>
    <property type="evidence" value="ECO:0007669"/>
    <property type="project" value="UniProtKB-KW"/>
</dbReference>
<dbReference type="Gene3D" id="1.10.630.10">
    <property type="entry name" value="Cytochrome P450"/>
    <property type="match status" value="1"/>
</dbReference>
<dbReference type="PROSITE" id="PS00086">
    <property type="entry name" value="CYTOCHROME_P450"/>
    <property type="match status" value="1"/>
</dbReference>
<evidence type="ECO:0000256" key="4">
    <source>
        <dbReference type="ARBA" id="ARBA00023002"/>
    </source>
</evidence>
<keyword evidence="6 8" id="KW-0503">Monooxygenase</keyword>
<keyword evidence="10" id="KW-1185">Reference proteome</keyword>
<comment type="caution">
    <text evidence="9">The sequence shown here is derived from an EMBL/GenBank/DDBJ whole genome shotgun (WGS) entry which is preliminary data.</text>
</comment>
<comment type="similarity">
    <text evidence="8">Belongs to the cytochrome P450 family.</text>
</comment>
<comment type="subcellular location">
    <subcellularLocation>
        <location evidence="1">Membrane</location>
        <topology evidence="1">Single-pass membrane protein</topology>
    </subcellularLocation>
</comment>
<accession>A0ABD3UHB9</accession>
<reference evidence="9 10" key="1">
    <citation type="submission" date="2024-12" db="EMBL/GenBank/DDBJ databases">
        <title>The unique morphological basis and parallel evolutionary history of personate flowers in Penstemon.</title>
        <authorList>
            <person name="Depatie T.H."/>
            <person name="Wessinger C.A."/>
        </authorList>
    </citation>
    <scope>NUCLEOTIDE SEQUENCE [LARGE SCALE GENOMIC DNA]</scope>
    <source>
        <strain evidence="9">WTNN_2</strain>
        <tissue evidence="9">Leaf</tissue>
    </source>
</reference>
<proteinExistence type="inferred from homology"/>
<dbReference type="AlphaFoldDB" id="A0ABD3UHB9"/>
<feature type="binding site" description="axial binding residue" evidence="7">
    <location>
        <position position="446"/>
    </location>
    <ligand>
        <name>heme</name>
        <dbReference type="ChEBI" id="CHEBI:30413"/>
    </ligand>
    <ligandPart>
        <name>Fe</name>
        <dbReference type="ChEBI" id="CHEBI:18248"/>
    </ligandPart>
</feature>
<dbReference type="PANTHER" id="PTHR47947">
    <property type="entry name" value="CYTOCHROME P450 82C3-RELATED"/>
    <property type="match status" value="1"/>
</dbReference>
<name>A0ABD3UHB9_9LAMI</name>
<keyword evidence="3 7" id="KW-0479">Metal-binding</keyword>
<dbReference type="InterPro" id="IPR001128">
    <property type="entry name" value="Cyt_P450"/>
</dbReference>
<sequence>MFIYLYLPLLFITLYTITQHFLHKILNHPPTPFPTLPLFGHIYLLSTNPKLPLHRTLSSISDRHGPITFLQLGSRPVLLVSSPSAAKQCFTENDVVFANRPNLLNGKHFGYNFTSLQWSSYGDHWRNLRRISSVELLSSHQLNLRSGILKYEARALIRKILGNFSDSNEIVGLRSVFFEYSYNVVMRMITGEEEEGGEIGGSVVFEEIVGEMARVTIDANVIDFVPFVGSIWGWFWNVEEKMVLVQRKRDEFMKNVIEECLRRREGGGGGGAGGGCGKKDLIQILKDLQKKESEYYTDEAIRNLLLVLVQGATHTTSTTLEWALSLLLKNPAILQKARTQIENHTQNKCLITLSDLPEIPYLRCIINETLRMHPAAPLLTPHVSSEKCMIGGFDIPRGTILLVNAWDIQNNSEIWEEPEKFMPERFEGDKIYEFKYFPFGWGRRACPGENLAINMVGIVLGCLIQCFDWESVGEIDMSEGGGVITEKVEPLCVKFVPRDFVLDFFS</sequence>
<evidence type="ECO:0000256" key="7">
    <source>
        <dbReference type="PIRSR" id="PIRSR602401-1"/>
    </source>
</evidence>
<dbReference type="Proteomes" id="UP001634393">
    <property type="component" value="Unassembled WGS sequence"/>
</dbReference>
<evidence type="ECO:0000256" key="2">
    <source>
        <dbReference type="ARBA" id="ARBA00022617"/>
    </source>
</evidence>
<gene>
    <name evidence="9" type="ORF">ACJIZ3_010811</name>
</gene>
<keyword evidence="5 7" id="KW-0408">Iron</keyword>
<organism evidence="9 10">
    <name type="scientific">Penstemon smallii</name>
    <dbReference type="NCBI Taxonomy" id="265156"/>
    <lineage>
        <taxon>Eukaryota</taxon>
        <taxon>Viridiplantae</taxon>
        <taxon>Streptophyta</taxon>
        <taxon>Embryophyta</taxon>
        <taxon>Tracheophyta</taxon>
        <taxon>Spermatophyta</taxon>
        <taxon>Magnoliopsida</taxon>
        <taxon>eudicotyledons</taxon>
        <taxon>Gunneridae</taxon>
        <taxon>Pentapetalae</taxon>
        <taxon>asterids</taxon>
        <taxon>lamiids</taxon>
        <taxon>Lamiales</taxon>
        <taxon>Plantaginaceae</taxon>
        <taxon>Cheloneae</taxon>
        <taxon>Penstemon</taxon>
    </lineage>
</organism>
<comment type="cofactor">
    <cofactor evidence="7">
        <name>heme</name>
        <dbReference type="ChEBI" id="CHEBI:30413"/>
    </cofactor>
</comment>
<dbReference type="InterPro" id="IPR036396">
    <property type="entry name" value="Cyt_P450_sf"/>
</dbReference>
<dbReference type="InterPro" id="IPR002401">
    <property type="entry name" value="Cyt_P450_E_grp-I"/>
</dbReference>
<dbReference type="Pfam" id="PF00067">
    <property type="entry name" value="p450"/>
    <property type="match status" value="1"/>
</dbReference>